<dbReference type="CDD" id="cd09917">
    <property type="entry name" value="F-box_SF"/>
    <property type="match status" value="1"/>
</dbReference>
<reference evidence="2" key="1">
    <citation type="journal article" date="2020" name="Stud. Mycol.">
        <title>101 Dothideomycetes genomes: a test case for predicting lifestyles and emergence of pathogens.</title>
        <authorList>
            <person name="Haridas S."/>
            <person name="Albert R."/>
            <person name="Binder M."/>
            <person name="Bloem J."/>
            <person name="Labutti K."/>
            <person name="Salamov A."/>
            <person name="Andreopoulos B."/>
            <person name="Baker S."/>
            <person name="Barry K."/>
            <person name="Bills G."/>
            <person name="Bluhm B."/>
            <person name="Cannon C."/>
            <person name="Castanera R."/>
            <person name="Culley D."/>
            <person name="Daum C."/>
            <person name="Ezra D."/>
            <person name="Gonzalez J."/>
            <person name="Henrissat B."/>
            <person name="Kuo A."/>
            <person name="Liang C."/>
            <person name="Lipzen A."/>
            <person name="Lutzoni F."/>
            <person name="Magnuson J."/>
            <person name="Mondo S."/>
            <person name="Nolan M."/>
            <person name="Ohm R."/>
            <person name="Pangilinan J."/>
            <person name="Park H.-J."/>
            <person name="Ramirez L."/>
            <person name="Alfaro M."/>
            <person name="Sun H."/>
            <person name="Tritt A."/>
            <person name="Yoshinaga Y."/>
            <person name="Zwiers L.-H."/>
            <person name="Turgeon B."/>
            <person name="Goodwin S."/>
            <person name="Spatafora J."/>
            <person name="Crous P."/>
            <person name="Grigoriev I."/>
        </authorList>
    </citation>
    <scope>NUCLEOTIDE SEQUENCE</scope>
    <source>
        <strain evidence="2">CBS 473.64</strain>
    </source>
</reference>
<evidence type="ECO:0000313" key="3">
    <source>
        <dbReference type="Proteomes" id="UP000799753"/>
    </source>
</evidence>
<dbReference type="SUPFAM" id="SSF81383">
    <property type="entry name" value="F-box domain"/>
    <property type="match status" value="1"/>
</dbReference>
<dbReference type="Proteomes" id="UP000799753">
    <property type="component" value="Unassembled WGS sequence"/>
</dbReference>
<feature type="domain" description="F-box" evidence="1">
    <location>
        <begin position="2"/>
        <end position="46"/>
    </location>
</feature>
<dbReference type="SUPFAM" id="SSF52047">
    <property type="entry name" value="RNI-like"/>
    <property type="match status" value="1"/>
</dbReference>
<sequence>MPKLPTDIQLEVLDNVHLKSDLKALCLVSKSWRALAIPRLYRDVSLITWPLRPRDRNRIPHTSRFVRSVAAGAGLHLKYTRILTIENSQPPPEPTVNPLNFESLSDHEDNHEDGVAVEYGLGRILEMIPRNILHTFRYISDTPLTFDLTNRMHVYQPNLQHVHATVEEVRFKNAMPLTFYGKTLRTLDIATMDPGTVQVFLRLLLVEWPQLERLSIGLRAKDSTAPTTGYDLGSPPKYFDRSLLEFNLCYFPCHGGSFQTMSKLFNLSKLKRMTLQDCPNADLLLESMGELARRQTISLRHLAVYVRNPDSVVSLLQNCTSLTDLHLAWETFTTTGTALPATLESIVPNLRTLALQFREEATMGADSVAQTMFKNLLRPTLGIRYIACQIRIEDFNTCNWQQSNFHQRLSNFGSLYDLRVVHFRISPDDLLLSAIKYSEDEVTCTAQRFANSVFAHMEEQGVCSKLQVVIVGCFNRDENSSVSDFQIPRHCFVKRHQCDSFQQIVVVGVPIPAYMIRQLEPECDLLDFDFDCDWVGGWASRIRNV</sequence>
<dbReference type="Gene3D" id="3.80.10.10">
    <property type="entry name" value="Ribonuclease Inhibitor"/>
    <property type="match status" value="1"/>
</dbReference>
<name>A0A6A6RRX9_9PLEO</name>
<evidence type="ECO:0000259" key="1">
    <source>
        <dbReference type="Pfam" id="PF12937"/>
    </source>
</evidence>
<dbReference type="InterPro" id="IPR036047">
    <property type="entry name" value="F-box-like_dom_sf"/>
</dbReference>
<keyword evidence="3" id="KW-1185">Reference proteome</keyword>
<dbReference type="Pfam" id="PF12937">
    <property type="entry name" value="F-box-like"/>
    <property type="match status" value="1"/>
</dbReference>
<evidence type="ECO:0000313" key="2">
    <source>
        <dbReference type="EMBL" id="KAF2638100.1"/>
    </source>
</evidence>
<dbReference type="OrthoDB" id="3799981at2759"/>
<dbReference type="EMBL" id="MU006791">
    <property type="protein sequence ID" value="KAF2638100.1"/>
    <property type="molecule type" value="Genomic_DNA"/>
</dbReference>
<protein>
    <recommendedName>
        <fullName evidence="1">F-box domain-containing protein</fullName>
    </recommendedName>
</protein>
<dbReference type="InterPro" id="IPR032675">
    <property type="entry name" value="LRR_dom_sf"/>
</dbReference>
<organism evidence="2 3">
    <name type="scientific">Massarina eburnea CBS 473.64</name>
    <dbReference type="NCBI Taxonomy" id="1395130"/>
    <lineage>
        <taxon>Eukaryota</taxon>
        <taxon>Fungi</taxon>
        <taxon>Dikarya</taxon>
        <taxon>Ascomycota</taxon>
        <taxon>Pezizomycotina</taxon>
        <taxon>Dothideomycetes</taxon>
        <taxon>Pleosporomycetidae</taxon>
        <taxon>Pleosporales</taxon>
        <taxon>Massarineae</taxon>
        <taxon>Massarinaceae</taxon>
        <taxon>Massarina</taxon>
    </lineage>
</organism>
<dbReference type="AlphaFoldDB" id="A0A6A6RRX9"/>
<dbReference type="InterPro" id="IPR001810">
    <property type="entry name" value="F-box_dom"/>
</dbReference>
<gene>
    <name evidence="2" type="ORF">P280DRAFT_432294</name>
</gene>
<proteinExistence type="predicted"/>
<accession>A0A6A6RRX9</accession>